<feature type="domain" description="Neurotransmitter-gated ion-channel ligand-binding" evidence="8">
    <location>
        <begin position="31"/>
        <end position="80"/>
    </location>
</feature>
<dbReference type="GO" id="GO:0004888">
    <property type="term" value="F:transmembrane signaling receptor activity"/>
    <property type="evidence" value="ECO:0007669"/>
    <property type="project" value="InterPro"/>
</dbReference>
<reference evidence="10 11" key="1">
    <citation type="journal article" date="2021" name="Elife">
        <title>Chloroplast acquisition without the gene transfer in kleptoplastic sea slugs, Plakobranchus ocellatus.</title>
        <authorList>
            <person name="Maeda T."/>
            <person name="Takahashi S."/>
            <person name="Yoshida T."/>
            <person name="Shimamura S."/>
            <person name="Takaki Y."/>
            <person name="Nagai Y."/>
            <person name="Toyoda A."/>
            <person name="Suzuki Y."/>
            <person name="Arimoto A."/>
            <person name="Ishii H."/>
            <person name="Satoh N."/>
            <person name="Nishiyama T."/>
            <person name="Hasebe M."/>
            <person name="Maruyama T."/>
            <person name="Minagawa J."/>
            <person name="Obokata J."/>
            <person name="Shigenobu S."/>
        </authorList>
    </citation>
    <scope>NUCLEOTIDE SEQUENCE [LARGE SCALE GENOMIC DNA]</scope>
</reference>
<dbReference type="Gene3D" id="2.70.170.10">
    <property type="entry name" value="Neurotransmitter-gated ion-channel ligand-binding domain"/>
    <property type="match status" value="1"/>
</dbReference>
<evidence type="ECO:0000256" key="4">
    <source>
        <dbReference type="ARBA" id="ARBA00023136"/>
    </source>
</evidence>
<name>A0AAV3YBK1_9GAST</name>
<keyword evidence="2 6" id="KW-0812">Transmembrane</keyword>
<dbReference type="InterPro" id="IPR036719">
    <property type="entry name" value="Neuro-gated_channel_TM_sf"/>
</dbReference>
<evidence type="ECO:0000256" key="2">
    <source>
        <dbReference type="ARBA" id="ARBA00022692"/>
    </source>
</evidence>
<evidence type="ECO:0000313" key="10">
    <source>
        <dbReference type="EMBL" id="GFN79522.1"/>
    </source>
</evidence>
<dbReference type="CDD" id="cd19051">
    <property type="entry name" value="LGIC_TM_cation"/>
    <property type="match status" value="1"/>
</dbReference>
<evidence type="ECO:0000256" key="7">
    <source>
        <dbReference type="SAM" id="SignalP"/>
    </source>
</evidence>
<dbReference type="SUPFAM" id="SSF63712">
    <property type="entry name" value="Nicotinic receptor ligand binding domain-like"/>
    <property type="match status" value="1"/>
</dbReference>
<feature type="transmembrane region" description="Helical" evidence="6">
    <location>
        <begin position="138"/>
        <end position="160"/>
    </location>
</feature>
<organism evidence="10 11">
    <name type="scientific">Plakobranchus ocellatus</name>
    <dbReference type="NCBI Taxonomy" id="259542"/>
    <lineage>
        <taxon>Eukaryota</taxon>
        <taxon>Metazoa</taxon>
        <taxon>Spiralia</taxon>
        <taxon>Lophotrochozoa</taxon>
        <taxon>Mollusca</taxon>
        <taxon>Gastropoda</taxon>
        <taxon>Heterobranchia</taxon>
        <taxon>Euthyneura</taxon>
        <taxon>Panpulmonata</taxon>
        <taxon>Sacoglossa</taxon>
        <taxon>Placobranchoidea</taxon>
        <taxon>Plakobranchidae</taxon>
        <taxon>Plakobranchus</taxon>
    </lineage>
</organism>
<dbReference type="AlphaFoldDB" id="A0AAV3YBK1"/>
<dbReference type="EMBL" id="BLXT01000663">
    <property type="protein sequence ID" value="GFN79522.1"/>
    <property type="molecule type" value="Genomic_DNA"/>
</dbReference>
<feature type="domain" description="Neurotransmitter-gated ion-channel transmembrane" evidence="9">
    <location>
        <begin position="149"/>
        <end position="228"/>
    </location>
</feature>
<feature type="compositionally biased region" description="Polar residues" evidence="5">
    <location>
        <begin position="239"/>
        <end position="250"/>
    </location>
</feature>
<feature type="chain" id="PRO_5043898642" evidence="7">
    <location>
        <begin position="22"/>
        <end position="323"/>
    </location>
</feature>
<feature type="region of interest" description="Disordered" evidence="5">
    <location>
        <begin position="235"/>
        <end position="268"/>
    </location>
</feature>
<dbReference type="InterPro" id="IPR036734">
    <property type="entry name" value="Neur_chan_lig-bd_sf"/>
</dbReference>
<feature type="transmembrane region" description="Helical" evidence="6">
    <location>
        <begin position="197"/>
        <end position="222"/>
    </location>
</feature>
<keyword evidence="10" id="KW-0675">Receptor</keyword>
<dbReference type="InterPro" id="IPR006201">
    <property type="entry name" value="Neur_channel"/>
</dbReference>
<accession>A0AAV3YBK1</accession>
<comment type="caution">
    <text evidence="10">The sequence shown here is derived from an EMBL/GenBank/DDBJ whole genome shotgun (WGS) entry which is preliminary data.</text>
</comment>
<keyword evidence="3 6" id="KW-1133">Transmembrane helix</keyword>
<evidence type="ECO:0000256" key="6">
    <source>
        <dbReference type="SAM" id="Phobius"/>
    </source>
</evidence>
<evidence type="ECO:0000259" key="8">
    <source>
        <dbReference type="Pfam" id="PF02931"/>
    </source>
</evidence>
<feature type="transmembrane region" description="Helical" evidence="6">
    <location>
        <begin position="300"/>
        <end position="322"/>
    </location>
</feature>
<evidence type="ECO:0000256" key="3">
    <source>
        <dbReference type="ARBA" id="ARBA00022989"/>
    </source>
</evidence>
<keyword evidence="4 6" id="KW-0472">Membrane</keyword>
<gene>
    <name evidence="10" type="ORF">PoB_000602800</name>
</gene>
<dbReference type="Proteomes" id="UP000735302">
    <property type="component" value="Unassembled WGS sequence"/>
</dbReference>
<dbReference type="Pfam" id="PF02932">
    <property type="entry name" value="Neur_chan_memb"/>
    <property type="match status" value="1"/>
</dbReference>
<comment type="subcellular location">
    <subcellularLocation>
        <location evidence="1">Membrane</location>
        <topology evidence="1">Multi-pass membrane protein</topology>
    </subcellularLocation>
</comment>
<evidence type="ECO:0000256" key="1">
    <source>
        <dbReference type="ARBA" id="ARBA00004141"/>
    </source>
</evidence>
<dbReference type="InterPro" id="IPR038050">
    <property type="entry name" value="Neuro_actylchol_rec"/>
</dbReference>
<dbReference type="SUPFAM" id="SSF90112">
    <property type="entry name" value="Neurotransmitter-gated ion-channel transmembrane pore"/>
    <property type="match status" value="1"/>
</dbReference>
<proteinExistence type="predicted"/>
<sequence length="323" mass="35623">MACGKAIYSFLALLLMEGTGAASTGGVEDMSRLVDTLFKGYNPVVSPRPDNQSPVVVKVSLSVAAIIGLDTKEQILKIRGHTKFMILAQRRANLEERVTNGQFYITMEDAVKEILFYGEFFYEQIIFKIQLSRRPTHVALSLLFPLFLSGLLGPLAFLIPPDDAEKVSVSVTVLLATTVFIGVIHDDLPDRSDKTPTVALYVLSLLVLAFLGVLGNTVVLLVQRKGSDVTLVPRREHSAQGSPYNISDSSLDVPASKEPVDKTNQSPDRVKLSYGPYHNLTPNGANFSLRPRSRAENLNWIFFVANITSLLFVTCVVFLYIFI</sequence>
<keyword evidence="11" id="KW-1185">Reference proteome</keyword>
<dbReference type="InterPro" id="IPR006202">
    <property type="entry name" value="Neur_chan_lig-bd"/>
</dbReference>
<keyword evidence="7" id="KW-0732">Signal</keyword>
<evidence type="ECO:0000256" key="5">
    <source>
        <dbReference type="SAM" id="MobiDB-lite"/>
    </source>
</evidence>
<feature type="signal peptide" evidence="7">
    <location>
        <begin position="1"/>
        <end position="21"/>
    </location>
</feature>
<protein>
    <submittedName>
        <fullName evidence="10">Neuronal acetylcholine receptor subunit alpha-7</fullName>
    </submittedName>
</protein>
<dbReference type="InterPro" id="IPR006029">
    <property type="entry name" value="Neurotrans-gated_channel_TM"/>
</dbReference>
<evidence type="ECO:0000259" key="9">
    <source>
        <dbReference type="Pfam" id="PF02932"/>
    </source>
</evidence>
<dbReference type="Gene3D" id="1.20.58.390">
    <property type="entry name" value="Neurotransmitter-gated ion-channel transmembrane domain"/>
    <property type="match status" value="1"/>
</dbReference>
<dbReference type="Pfam" id="PF02931">
    <property type="entry name" value="Neur_chan_LBD"/>
    <property type="match status" value="1"/>
</dbReference>
<dbReference type="PANTHER" id="PTHR18945">
    <property type="entry name" value="NEUROTRANSMITTER GATED ION CHANNEL"/>
    <property type="match status" value="1"/>
</dbReference>
<evidence type="ECO:0000313" key="11">
    <source>
        <dbReference type="Proteomes" id="UP000735302"/>
    </source>
</evidence>
<feature type="transmembrane region" description="Helical" evidence="6">
    <location>
        <begin position="167"/>
        <end position="185"/>
    </location>
</feature>
<dbReference type="GO" id="GO:0005230">
    <property type="term" value="F:extracellular ligand-gated monoatomic ion channel activity"/>
    <property type="evidence" value="ECO:0007669"/>
    <property type="project" value="InterPro"/>
</dbReference>
<dbReference type="GO" id="GO:0016020">
    <property type="term" value="C:membrane"/>
    <property type="evidence" value="ECO:0007669"/>
    <property type="project" value="UniProtKB-SubCell"/>
</dbReference>